<reference evidence="2 3" key="1">
    <citation type="submission" date="2018-08" db="EMBL/GenBank/DDBJ databases">
        <title>A genome reference for cultivated species of the human gut microbiota.</title>
        <authorList>
            <person name="Zou Y."/>
            <person name="Xue W."/>
            <person name="Luo G."/>
        </authorList>
    </citation>
    <scope>NUCLEOTIDE SEQUENCE [LARGE SCALE GENOMIC DNA]</scope>
    <source>
        <strain evidence="2 3">AM35-14</strain>
    </source>
</reference>
<keyword evidence="1" id="KW-1133">Transmembrane helix</keyword>
<proteinExistence type="predicted"/>
<keyword evidence="1" id="KW-0812">Transmembrane</keyword>
<sequence>MKHIIAFVVAAVGILCGIYVGGWLMFIQPMIAAASSFDAGLLTGTMVVITILKCIFATFVGTVIAAMGCWIAGIIQILGGKKN</sequence>
<dbReference type="AlphaFoldDB" id="A0A414AFX3"/>
<feature type="transmembrane region" description="Helical" evidence="1">
    <location>
        <begin position="7"/>
        <end position="26"/>
    </location>
</feature>
<dbReference type="Proteomes" id="UP000283975">
    <property type="component" value="Unassembled WGS sequence"/>
</dbReference>
<comment type="caution">
    <text evidence="2">The sequence shown here is derived from an EMBL/GenBank/DDBJ whole genome shotgun (WGS) entry which is preliminary data.</text>
</comment>
<evidence type="ECO:0000256" key="1">
    <source>
        <dbReference type="SAM" id="Phobius"/>
    </source>
</evidence>
<evidence type="ECO:0000313" key="3">
    <source>
        <dbReference type="Proteomes" id="UP000283975"/>
    </source>
</evidence>
<feature type="transmembrane region" description="Helical" evidence="1">
    <location>
        <begin position="46"/>
        <end position="79"/>
    </location>
</feature>
<gene>
    <name evidence="2" type="ORF">DW839_30775</name>
</gene>
<protein>
    <submittedName>
        <fullName evidence="2">Uncharacterized protein</fullName>
    </submittedName>
</protein>
<name>A0A414AFX3_9FIRM</name>
<evidence type="ECO:0000313" key="2">
    <source>
        <dbReference type="EMBL" id="RHC46670.1"/>
    </source>
</evidence>
<dbReference type="EMBL" id="QSHZ01000060">
    <property type="protein sequence ID" value="RHC46670.1"/>
    <property type="molecule type" value="Genomic_DNA"/>
</dbReference>
<organism evidence="2 3">
    <name type="scientific">Enterocloster bolteae</name>
    <dbReference type="NCBI Taxonomy" id="208479"/>
    <lineage>
        <taxon>Bacteria</taxon>
        <taxon>Bacillati</taxon>
        <taxon>Bacillota</taxon>
        <taxon>Clostridia</taxon>
        <taxon>Lachnospirales</taxon>
        <taxon>Lachnospiraceae</taxon>
        <taxon>Enterocloster</taxon>
    </lineage>
</organism>
<accession>A0A414AFX3</accession>
<keyword evidence="1" id="KW-0472">Membrane</keyword>